<dbReference type="PANTHER" id="PTHR43685">
    <property type="entry name" value="GLYCOSYLTRANSFERASE"/>
    <property type="match status" value="1"/>
</dbReference>
<evidence type="ECO:0000313" key="3">
    <source>
        <dbReference type="EMBL" id="SBV91209.1"/>
    </source>
</evidence>
<dbReference type="InterPro" id="IPR001173">
    <property type="entry name" value="Glyco_trans_2-like"/>
</dbReference>
<dbReference type="Gene3D" id="3.90.550.10">
    <property type="entry name" value="Spore Coat Polysaccharide Biosynthesis Protein SpsA, Chain A"/>
    <property type="match status" value="1"/>
</dbReference>
<keyword evidence="1" id="KW-1133">Transmembrane helix</keyword>
<organism evidence="3">
    <name type="scientific">uncultured Dysgonomonas sp</name>
    <dbReference type="NCBI Taxonomy" id="206096"/>
    <lineage>
        <taxon>Bacteria</taxon>
        <taxon>Pseudomonadati</taxon>
        <taxon>Bacteroidota</taxon>
        <taxon>Bacteroidia</taxon>
        <taxon>Bacteroidales</taxon>
        <taxon>Dysgonomonadaceae</taxon>
        <taxon>Dysgonomonas</taxon>
        <taxon>environmental samples</taxon>
    </lineage>
</organism>
<gene>
    <name evidence="3" type="ORF">KL86DYS1_10282</name>
</gene>
<proteinExistence type="predicted"/>
<dbReference type="SUPFAM" id="SSF53448">
    <property type="entry name" value="Nucleotide-diphospho-sugar transferases"/>
    <property type="match status" value="1"/>
</dbReference>
<keyword evidence="1" id="KW-0472">Membrane</keyword>
<dbReference type="PANTHER" id="PTHR43685:SF3">
    <property type="entry name" value="SLR2126 PROTEIN"/>
    <property type="match status" value="1"/>
</dbReference>
<reference evidence="3" key="1">
    <citation type="submission" date="2016-04" db="EMBL/GenBank/DDBJ databases">
        <authorList>
            <person name="Evans L.H."/>
            <person name="Alamgir A."/>
            <person name="Owens N."/>
            <person name="Weber N.D."/>
            <person name="Virtaneva K."/>
            <person name="Barbian K."/>
            <person name="Babar A."/>
            <person name="Rosenke K."/>
        </authorList>
    </citation>
    <scope>NUCLEOTIDE SEQUENCE</scope>
    <source>
        <strain evidence="3">86-1</strain>
    </source>
</reference>
<evidence type="ECO:0000259" key="2">
    <source>
        <dbReference type="Pfam" id="PF00535"/>
    </source>
</evidence>
<feature type="transmembrane region" description="Helical" evidence="1">
    <location>
        <begin position="298"/>
        <end position="320"/>
    </location>
</feature>
<dbReference type="InterPro" id="IPR029044">
    <property type="entry name" value="Nucleotide-diphossugar_trans"/>
</dbReference>
<feature type="transmembrane region" description="Helical" evidence="1">
    <location>
        <begin position="16"/>
        <end position="37"/>
    </location>
</feature>
<dbReference type="InterPro" id="IPR050834">
    <property type="entry name" value="Glycosyltransf_2"/>
</dbReference>
<feature type="transmembrane region" description="Helical" evidence="1">
    <location>
        <begin position="326"/>
        <end position="349"/>
    </location>
</feature>
<protein>
    <recommendedName>
        <fullName evidence="2">Glycosyltransferase 2-like domain-containing protein</fullName>
    </recommendedName>
</protein>
<dbReference type="Pfam" id="PF00535">
    <property type="entry name" value="Glycos_transf_2"/>
    <property type="match status" value="1"/>
</dbReference>
<dbReference type="AlphaFoldDB" id="A0A212IVM6"/>
<feature type="domain" description="Glycosyltransferase 2-like" evidence="2">
    <location>
        <begin position="62"/>
        <end position="227"/>
    </location>
</feature>
<dbReference type="RefSeq" id="WP_296938136.1">
    <property type="nucleotide sequence ID" value="NZ_LT599032.1"/>
</dbReference>
<name>A0A212IVM6_9BACT</name>
<sequence length="391" mass="45769">MVEQILHYFMFNEMEIAGIIFFFLLFLVQIFFYFNYYRKPYSVVCKREKDNYKPFCQKPKVSVIIASENAADELAENLPAILTQDYPDFEVIVVNNGSTDESETLLQSLQLKYPHLYITYLPYSNDITFGRRKLALTIGIKAAKGEVLLFTEPYSKPLSDQWISSMMEGLPDGKDVVLGYSFYNRTKTFFNRIARFDNHLFSMQYISMALKGKPFTGIYRNLAFRKHLFFDNKGFAAFLNLENGEDVFINQIITDSNTSVALSSDSFVESSNDRFSLWKQVKKSYSITKKHFKSKAPINLFGLEAVTRYLFYLMLIALIVYSAISFHWALLGITVFLFLFRLVVQWIIINKSAQYFRSGKFHFSLILMDFLQPFYNFRFRTNHKNRATGRR</sequence>
<accession>A0A212IVM6</accession>
<keyword evidence="1" id="KW-0812">Transmembrane</keyword>
<evidence type="ECO:0000256" key="1">
    <source>
        <dbReference type="SAM" id="Phobius"/>
    </source>
</evidence>
<dbReference type="EMBL" id="FLUM01000001">
    <property type="protein sequence ID" value="SBV91209.1"/>
    <property type="molecule type" value="Genomic_DNA"/>
</dbReference>